<evidence type="ECO:0000256" key="6">
    <source>
        <dbReference type="ARBA" id="ARBA00022833"/>
    </source>
</evidence>
<comment type="caution">
    <text evidence="11">The sequence shown here is derived from an EMBL/GenBank/DDBJ whole genome shotgun (WGS) entry which is preliminary data.</text>
</comment>
<feature type="region of interest" description="Disordered" evidence="9">
    <location>
        <begin position="1"/>
        <end position="133"/>
    </location>
</feature>
<name>A0A8H5MB60_9AGAR</name>
<evidence type="ECO:0000256" key="4">
    <source>
        <dbReference type="ARBA" id="ARBA00022737"/>
    </source>
</evidence>
<dbReference type="GO" id="GO:0071035">
    <property type="term" value="P:nuclear polyadenylation-dependent rRNA catabolic process"/>
    <property type="evidence" value="ECO:0007669"/>
    <property type="project" value="TreeGrafter"/>
</dbReference>
<feature type="domain" description="CCHC-type" evidence="10">
    <location>
        <begin position="266"/>
        <end position="281"/>
    </location>
</feature>
<evidence type="ECO:0000259" key="10">
    <source>
        <dbReference type="PROSITE" id="PS50158"/>
    </source>
</evidence>
<keyword evidence="7" id="KW-0539">Nucleus</keyword>
<keyword evidence="6" id="KW-0862">Zinc</keyword>
<dbReference type="GO" id="GO:0008270">
    <property type="term" value="F:zinc ion binding"/>
    <property type="evidence" value="ECO:0007669"/>
    <property type="project" value="UniProtKB-KW"/>
</dbReference>
<dbReference type="GO" id="GO:0006397">
    <property type="term" value="P:mRNA processing"/>
    <property type="evidence" value="ECO:0007669"/>
    <property type="project" value="UniProtKB-KW"/>
</dbReference>
<dbReference type="GO" id="GO:0071037">
    <property type="term" value="P:nuclear polyadenylation-dependent snRNA catabolic process"/>
    <property type="evidence" value="ECO:0007669"/>
    <property type="project" value="TreeGrafter"/>
</dbReference>
<organism evidence="11 12">
    <name type="scientific">Tricholomella constricta</name>
    <dbReference type="NCBI Taxonomy" id="117010"/>
    <lineage>
        <taxon>Eukaryota</taxon>
        <taxon>Fungi</taxon>
        <taxon>Dikarya</taxon>
        <taxon>Basidiomycota</taxon>
        <taxon>Agaricomycotina</taxon>
        <taxon>Agaricomycetes</taxon>
        <taxon>Agaricomycetidae</taxon>
        <taxon>Agaricales</taxon>
        <taxon>Tricholomatineae</taxon>
        <taxon>Lyophyllaceae</taxon>
        <taxon>Tricholomella</taxon>
    </lineage>
</organism>
<evidence type="ECO:0000256" key="2">
    <source>
        <dbReference type="ARBA" id="ARBA00022664"/>
    </source>
</evidence>
<evidence type="ECO:0000313" key="11">
    <source>
        <dbReference type="EMBL" id="KAF5388025.1"/>
    </source>
</evidence>
<dbReference type="GO" id="GO:0071031">
    <property type="term" value="P:nuclear mRNA surveillance of mRNA 3'-end processing"/>
    <property type="evidence" value="ECO:0007669"/>
    <property type="project" value="TreeGrafter"/>
</dbReference>
<feature type="compositionally biased region" description="Basic and acidic residues" evidence="9">
    <location>
        <begin position="529"/>
        <end position="563"/>
    </location>
</feature>
<evidence type="ECO:0000256" key="1">
    <source>
        <dbReference type="ARBA" id="ARBA00004123"/>
    </source>
</evidence>
<evidence type="ECO:0000256" key="3">
    <source>
        <dbReference type="ARBA" id="ARBA00022723"/>
    </source>
</evidence>
<feature type="compositionally biased region" description="Basic residues" evidence="9">
    <location>
        <begin position="46"/>
        <end position="55"/>
    </location>
</feature>
<evidence type="ECO:0000256" key="7">
    <source>
        <dbReference type="ARBA" id="ARBA00023242"/>
    </source>
</evidence>
<accession>A0A8H5MB60</accession>
<dbReference type="AlphaFoldDB" id="A0A8H5MB60"/>
<keyword evidence="4" id="KW-0677">Repeat</keyword>
<keyword evidence="5 8" id="KW-0863">Zinc-finger</keyword>
<sequence length="571" mass="64585">MDKEIIDLTVTPPPVYIDVDAEEPLASASTLTTDTGSAVGPERERKKSRRKKRKRTLTEGESQSSTAQTREHSVEEGEIDSGKPRERLPTGSSSRPIEEHHRRKERHLNEQNQHRRSPSPSVQKPSPTKDAGGLFFIDVAPALLPPTALFASTSNSAAKGKPSNALLLPAHVSVFGTEPVEILLPATADSDEEDYIDYLDFDDRVKNATRYFESSLKETNKSSRTVCKNCKAEGEHTTASCPVLICLTCGARNEHGTRSCPISKTCFTCGMKGHVNATCPNRRAARRGEINRYDDCDRCGSEFHKTNECPTLWRLYDYLTEEARKLMLQTRKQKQRLNIGEGGEGYIADDEWCYNCGSCGHWGDDCQDLPHRDDLPNEFSAFSEHSTLSGPFSDMTMNHAEAKSRRREPRDWELTNDYPASWGNVPENVGRQGRRNNAAKMERKAQEQAAEDDPDDWFGNPKNARNRGVPQTNGTRSPKKITFGKSIQESSRHFQPPSPPSLLERLGDSYRGSEIHSKRHRSGSIQRPRKSDHGHSSHSRHDDRYRPERDRERDWRRRDDSGPRYRGGYLR</sequence>
<dbReference type="InterPro" id="IPR036875">
    <property type="entry name" value="Znf_CCHC_sf"/>
</dbReference>
<dbReference type="InterPro" id="IPR001878">
    <property type="entry name" value="Znf_CCHC"/>
</dbReference>
<dbReference type="GO" id="GO:0031499">
    <property type="term" value="C:TRAMP complex"/>
    <property type="evidence" value="ECO:0007669"/>
    <property type="project" value="TreeGrafter"/>
</dbReference>
<dbReference type="GO" id="GO:0071039">
    <property type="term" value="P:nuclear polyadenylation-dependent CUT catabolic process"/>
    <property type="evidence" value="ECO:0007669"/>
    <property type="project" value="TreeGrafter"/>
</dbReference>
<dbReference type="Gene3D" id="4.10.60.10">
    <property type="entry name" value="Zinc finger, CCHC-type"/>
    <property type="match status" value="2"/>
</dbReference>
<keyword evidence="2" id="KW-0507">mRNA processing</keyword>
<proteinExistence type="predicted"/>
<protein>
    <recommendedName>
        <fullName evidence="10">CCHC-type domain-containing protein</fullName>
    </recommendedName>
</protein>
<dbReference type="PROSITE" id="PS50158">
    <property type="entry name" value="ZF_CCHC"/>
    <property type="match status" value="2"/>
</dbReference>
<dbReference type="GO" id="GO:0071036">
    <property type="term" value="P:nuclear polyadenylation-dependent snoRNA catabolic process"/>
    <property type="evidence" value="ECO:0007669"/>
    <property type="project" value="TreeGrafter"/>
</dbReference>
<feature type="compositionally biased region" description="Basic and acidic residues" evidence="9">
    <location>
        <begin position="69"/>
        <end position="88"/>
    </location>
</feature>
<dbReference type="PANTHER" id="PTHR46543">
    <property type="entry name" value="ZINC FINGER CCHC DOMAIN-CONTAINING PROTEIN 7"/>
    <property type="match status" value="1"/>
</dbReference>
<dbReference type="GO" id="GO:0003723">
    <property type="term" value="F:RNA binding"/>
    <property type="evidence" value="ECO:0007669"/>
    <property type="project" value="TreeGrafter"/>
</dbReference>
<dbReference type="GO" id="GO:0071038">
    <property type="term" value="P:TRAMP-dependent tRNA surveillance pathway"/>
    <property type="evidence" value="ECO:0007669"/>
    <property type="project" value="TreeGrafter"/>
</dbReference>
<evidence type="ECO:0000256" key="8">
    <source>
        <dbReference type="PROSITE-ProRule" id="PRU00047"/>
    </source>
</evidence>
<evidence type="ECO:0000256" key="5">
    <source>
        <dbReference type="ARBA" id="ARBA00022771"/>
    </source>
</evidence>
<dbReference type="SMART" id="SM00343">
    <property type="entry name" value="ZnF_C2HC"/>
    <property type="match status" value="5"/>
</dbReference>
<dbReference type="InterPro" id="IPR051644">
    <property type="entry name" value="TRAMP_AT-DNA-binding"/>
</dbReference>
<keyword evidence="3" id="KW-0479">Metal-binding</keyword>
<feature type="compositionally biased region" description="Basic and acidic residues" evidence="9">
    <location>
        <begin position="400"/>
        <end position="413"/>
    </location>
</feature>
<dbReference type="SUPFAM" id="SSF57756">
    <property type="entry name" value="Retrovirus zinc finger-like domains"/>
    <property type="match status" value="2"/>
</dbReference>
<feature type="compositionally biased region" description="Basic and acidic residues" evidence="9">
    <location>
        <begin position="505"/>
        <end position="516"/>
    </location>
</feature>
<dbReference type="OrthoDB" id="7608935at2759"/>
<feature type="compositionally biased region" description="Polar residues" evidence="9">
    <location>
        <begin position="27"/>
        <end position="36"/>
    </location>
</feature>
<gene>
    <name evidence="11" type="ORF">D9615_000391</name>
</gene>
<evidence type="ECO:0000256" key="9">
    <source>
        <dbReference type="SAM" id="MobiDB-lite"/>
    </source>
</evidence>
<evidence type="ECO:0000313" key="12">
    <source>
        <dbReference type="Proteomes" id="UP000565441"/>
    </source>
</evidence>
<feature type="compositionally biased region" description="Basic residues" evidence="9">
    <location>
        <begin position="517"/>
        <end position="528"/>
    </location>
</feature>
<feature type="compositionally biased region" description="Polar residues" evidence="9">
    <location>
        <begin position="59"/>
        <end position="68"/>
    </location>
</feature>
<comment type="subcellular location">
    <subcellularLocation>
        <location evidence="1">Nucleus</location>
    </subcellularLocation>
</comment>
<dbReference type="EMBL" id="JAACJP010000001">
    <property type="protein sequence ID" value="KAF5388025.1"/>
    <property type="molecule type" value="Genomic_DNA"/>
</dbReference>
<feature type="region of interest" description="Disordered" evidence="9">
    <location>
        <begin position="386"/>
        <end position="571"/>
    </location>
</feature>
<keyword evidence="12" id="KW-1185">Reference proteome</keyword>
<dbReference type="Proteomes" id="UP000565441">
    <property type="component" value="Unassembled WGS sequence"/>
</dbReference>
<reference evidence="11 12" key="1">
    <citation type="journal article" date="2020" name="ISME J.">
        <title>Uncovering the hidden diversity of litter-decomposition mechanisms in mushroom-forming fungi.</title>
        <authorList>
            <person name="Floudas D."/>
            <person name="Bentzer J."/>
            <person name="Ahren D."/>
            <person name="Johansson T."/>
            <person name="Persson P."/>
            <person name="Tunlid A."/>
        </authorList>
    </citation>
    <scope>NUCLEOTIDE SEQUENCE [LARGE SCALE GENOMIC DNA]</scope>
    <source>
        <strain evidence="11 12">CBS 661.87</strain>
    </source>
</reference>
<feature type="domain" description="CCHC-type" evidence="10">
    <location>
        <begin position="353"/>
        <end position="368"/>
    </location>
</feature>
<dbReference type="PANTHER" id="PTHR46543:SF1">
    <property type="entry name" value="ZINC FINGER CCHC DOMAIN-CONTAINING PROTEIN 7"/>
    <property type="match status" value="1"/>
</dbReference>